<dbReference type="PANTHER" id="PTHR43124:SF8">
    <property type="entry name" value="INNER MEMBRANE TRANSPORT PROTEIN YDHP"/>
    <property type="match status" value="1"/>
</dbReference>
<keyword evidence="10" id="KW-1185">Reference proteome</keyword>
<dbReference type="SUPFAM" id="SSF103473">
    <property type="entry name" value="MFS general substrate transporter"/>
    <property type="match status" value="1"/>
</dbReference>
<accession>A0ABW7QPU1</accession>
<feature type="transmembrane region" description="Helical" evidence="7">
    <location>
        <begin position="95"/>
        <end position="116"/>
    </location>
</feature>
<reference evidence="9 10" key="1">
    <citation type="submission" date="2024-10" db="EMBL/GenBank/DDBJ databases">
        <title>The Natural Products Discovery Center: Release of the First 8490 Sequenced Strains for Exploring Actinobacteria Biosynthetic Diversity.</title>
        <authorList>
            <person name="Kalkreuter E."/>
            <person name="Kautsar S.A."/>
            <person name="Yang D."/>
            <person name="Bader C.D."/>
            <person name="Teijaro C.N."/>
            <person name="Fluegel L."/>
            <person name="Davis C.M."/>
            <person name="Simpson J.R."/>
            <person name="Lauterbach L."/>
            <person name="Steele A.D."/>
            <person name="Gui C."/>
            <person name="Meng S."/>
            <person name="Li G."/>
            <person name="Viehrig K."/>
            <person name="Ye F."/>
            <person name="Su P."/>
            <person name="Kiefer A.F."/>
            <person name="Nichols A."/>
            <person name="Cepeda A.J."/>
            <person name="Yan W."/>
            <person name="Fan B."/>
            <person name="Jiang Y."/>
            <person name="Adhikari A."/>
            <person name="Zheng C.-J."/>
            <person name="Schuster L."/>
            <person name="Cowan T.M."/>
            <person name="Smanski M.J."/>
            <person name="Chevrette M.G."/>
            <person name="De Carvalho L.P.S."/>
            <person name="Shen B."/>
        </authorList>
    </citation>
    <scope>NUCLEOTIDE SEQUENCE [LARGE SCALE GENOMIC DNA]</scope>
    <source>
        <strain evidence="9 10">NPDC017990</strain>
    </source>
</reference>
<evidence type="ECO:0000256" key="7">
    <source>
        <dbReference type="SAM" id="Phobius"/>
    </source>
</evidence>
<dbReference type="EMBL" id="JBIRGQ010000003">
    <property type="protein sequence ID" value="MFH8546380.1"/>
    <property type="molecule type" value="Genomic_DNA"/>
</dbReference>
<dbReference type="InterPro" id="IPR036259">
    <property type="entry name" value="MFS_trans_sf"/>
</dbReference>
<feature type="transmembrane region" description="Helical" evidence="7">
    <location>
        <begin position="235"/>
        <end position="255"/>
    </location>
</feature>
<feature type="transmembrane region" description="Helical" evidence="7">
    <location>
        <begin position="323"/>
        <end position="342"/>
    </location>
</feature>
<protein>
    <submittedName>
        <fullName evidence="9">MFS transporter</fullName>
    </submittedName>
</protein>
<comment type="subcellular location">
    <subcellularLocation>
        <location evidence="1">Cell membrane</location>
        <topology evidence="1">Multi-pass membrane protein</topology>
    </subcellularLocation>
</comment>
<proteinExistence type="predicted"/>
<keyword evidence="5 7" id="KW-0472">Membrane</keyword>
<dbReference type="InterPro" id="IPR020846">
    <property type="entry name" value="MFS_dom"/>
</dbReference>
<dbReference type="Pfam" id="PF07690">
    <property type="entry name" value="MFS_1"/>
    <property type="match status" value="1"/>
</dbReference>
<dbReference type="PROSITE" id="PS50850">
    <property type="entry name" value="MFS"/>
    <property type="match status" value="1"/>
</dbReference>
<feature type="transmembrane region" description="Helical" evidence="7">
    <location>
        <begin position="292"/>
        <end position="311"/>
    </location>
</feature>
<evidence type="ECO:0000256" key="5">
    <source>
        <dbReference type="ARBA" id="ARBA00023136"/>
    </source>
</evidence>
<name>A0ABW7QPU1_9ACTN</name>
<dbReference type="InterPro" id="IPR050189">
    <property type="entry name" value="MFS_Efflux_Transporters"/>
</dbReference>
<evidence type="ECO:0000313" key="9">
    <source>
        <dbReference type="EMBL" id="MFH8546380.1"/>
    </source>
</evidence>
<evidence type="ECO:0000256" key="4">
    <source>
        <dbReference type="ARBA" id="ARBA00022989"/>
    </source>
</evidence>
<evidence type="ECO:0000256" key="6">
    <source>
        <dbReference type="SAM" id="MobiDB-lite"/>
    </source>
</evidence>
<keyword evidence="4 7" id="KW-1133">Transmembrane helix</keyword>
<organism evidence="9 10">
    <name type="scientific">Streptomyces longisporoflavus</name>
    <dbReference type="NCBI Taxonomy" id="28044"/>
    <lineage>
        <taxon>Bacteria</taxon>
        <taxon>Bacillati</taxon>
        <taxon>Actinomycetota</taxon>
        <taxon>Actinomycetes</taxon>
        <taxon>Kitasatosporales</taxon>
        <taxon>Streptomycetaceae</taxon>
        <taxon>Streptomyces</taxon>
    </lineage>
</organism>
<gene>
    <name evidence="9" type="ORF">ACH4F9_15375</name>
</gene>
<feature type="transmembrane region" description="Helical" evidence="7">
    <location>
        <begin position="202"/>
        <end position="223"/>
    </location>
</feature>
<evidence type="ECO:0000259" key="8">
    <source>
        <dbReference type="PROSITE" id="PS50850"/>
    </source>
</evidence>
<evidence type="ECO:0000256" key="3">
    <source>
        <dbReference type="ARBA" id="ARBA00022692"/>
    </source>
</evidence>
<evidence type="ECO:0000256" key="2">
    <source>
        <dbReference type="ARBA" id="ARBA00022475"/>
    </source>
</evidence>
<dbReference type="Gene3D" id="1.20.1250.20">
    <property type="entry name" value="MFS general substrate transporter like domains"/>
    <property type="match status" value="1"/>
</dbReference>
<comment type="caution">
    <text evidence="9">The sequence shown here is derived from an EMBL/GenBank/DDBJ whole genome shotgun (WGS) entry which is preliminary data.</text>
</comment>
<feature type="transmembrane region" description="Helical" evidence="7">
    <location>
        <begin position="70"/>
        <end position="89"/>
    </location>
</feature>
<dbReference type="Proteomes" id="UP001610818">
    <property type="component" value="Unassembled WGS sequence"/>
</dbReference>
<evidence type="ECO:0000313" key="10">
    <source>
        <dbReference type="Proteomes" id="UP001610818"/>
    </source>
</evidence>
<dbReference type="InterPro" id="IPR011701">
    <property type="entry name" value="MFS"/>
</dbReference>
<feature type="transmembrane region" description="Helical" evidence="7">
    <location>
        <begin position="128"/>
        <end position="146"/>
    </location>
</feature>
<keyword evidence="3 7" id="KW-0812">Transmembrane</keyword>
<sequence>MPRAVYLLALGIFAMVTSEFVVAGLMPQMAEGLDATIPEIGYLITAFAAAMAFGGPFLTVALLRMRQKAALLVLFGVFLVGNVLAALAPDYRTMLVARVITGVASQAFFGVSISLCARLTRPEVRGRAIAVALNGLMLGTLLGLPLSTVIGEHLGWRAAFWAITGLTVVAALATLIGVPRIERADDDGGLRRELGAFRSPRLWLSLTTGTFVIGATFSAFSYLNPILTEVTGFSAGTVPLLLIAYGAATVIGNTVVGRLADKHTLPVLLIGLLLNLAFLAGFALFAGLRFPAVALMTGIGLVGVTMNPALVTRVQRTGNARPLVNTVHSSFITLGIIVATSVGGPAIDAFGLRAPLWIGAVLAGLGLVTLLPDLRRARAGRTSPATDAVEARGPAAKENARL</sequence>
<dbReference type="CDD" id="cd17324">
    <property type="entry name" value="MFS_NepI_like"/>
    <property type="match status" value="1"/>
</dbReference>
<feature type="transmembrane region" description="Helical" evidence="7">
    <location>
        <begin position="158"/>
        <end position="181"/>
    </location>
</feature>
<evidence type="ECO:0000256" key="1">
    <source>
        <dbReference type="ARBA" id="ARBA00004651"/>
    </source>
</evidence>
<feature type="transmembrane region" description="Helical" evidence="7">
    <location>
        <begin position="354"/>
        <end position="371"/>
    </location>
</feature>
<feature type="domain" description="Major facilitator superfamily (MFS) profile" evidence="8">
    <location>
        <begin position="4"/>
        <end position="378"/>
    </location>
</feature>
<dbReference type="RefSeq" id="WP_397711948.1">
    <property type="nucleotide sequence ID" value="NZ_JBIRGN010000003.1"/>
</dbReference>
<dbReference type="PANTHER" id="PTHR43124">
    <property type="entry name" value="PURINE EFFLUX PUMP PBUE"/>
    <property type="match status" value="1"/>
</dbReference>
<feature type="region of interest" description="Disordered" evidence="6">
    <location>
        <begin position="382"/>
        <end position="402"/>
    </location>
</feature>
<keyword evidence="2" id="KW-1003">Cell membrane</keyword>
<feature type="transmembrane region" description="Helical" evidence="7">
    <location>
        <begin position="267"/>
        <end position="286"/>
    </location>
</feature>
<feature type="transmembrane region" description="Helical" evidence="7">
    <location>
        <begin position="42"/>
        <end position="63"/>
    </location>
</feature>